<dbReference type="SUPFAM" id="SSF47459">
    <property type="entry name" value="HLH, helix-loop-helix DNA-binding domain"/>
    <property type="match status" value="1"/>
</dbReference>
<dbReference type="Proteomes" id="UP000593567">
    <property type="component" value="Unassembled WGS sequence"/>
</dbReference>
<evidence type="ECO:0000313" key="6">
    <source>
        <dbReference type="Proteomes" id="UP000593567"/>
    </source>
</evidence>
<protein>
    <submittedName>
        <fullName evidence="5">HIF1A</fullName>
    </submittedName>
</protein>
<dbReference type="PROSITE" id="PS50888">
    <property type="entry name" value="BHLH"/>
    <property type="match status" value="1"/>
</dbReference>
<organism evidence="5 6">
    <name type="scientific">Bugula neritina</name>
    <name type="common">Brown bryozoan</name>
    <name type="synonym">Sertularia neritina</name>
    <dbReference type="NCBI Taxonomy" id="10212"/>
    <lineage>
        <taxon>Eukaryota</taxon>
        <taxon>Metazoa</taxon>
        <taxon>Spiralia</taxon>
        <taxon>Lophotrochozoa</taxon>
        <taxon>Bryozoa</taxon>
        <taxon>Gymnolaemata</taxon>
        <taxon>Cheilostomatida</taxon>
        <taxon>Flustrina</taxon>
        <taxon>Buguloidea</taxon>
        <taxon>Bugulidae</taxon>
        <taxon>Bugula</taxon>
    </lineage>
</organism>
<accession>A0A7J7IXQ9</accession>
<dbReference type="GO" id="GO:0000981">
    <property type="term" value="F:DNA-binding transcription factor activity, RNA polymerase II-specific"/>
    <property type="evidence" value="ECO:0007669"/>
    <property type="project" value="TreeGrafter"/>
</dbReference>
<dbReference type="PANTHER" id="PTHR23043:SF17">
    <property type="entry name" value="PROTEIN SIMILAR"/>
    <property type="match status" value="1"/>
</dbReference>
<dbReference type="GO" id="GO:0000977">
    <property type="term" value="F:RNA polymerase II transcription regulatory region sequence-specific DNA binding"/>
    <property type="evidence" value="ECO:0007669"/>
    <property type="project" value="TreeGrafter"/>
</dbReference>
<name>A0A7J7IXQ9_BUGNE</name>
<reference evidence="5" key="1">
    <citation type="submission" date="2020-06" db="EMBL/GenBank/DDBJ databases">
        <title>Draft genome of Bugula neritina, a colonial animal packing powerful symbionts and potential medicines.</title>
        <authorList>
            <person name="Rayko M."/>
        </authorList>
    </citation>
    <scope>NUCLEOTIDE SEQUENCE [LARGE SCALE GENOMIC DNA]</scope>
    <source>
        <strain evidence="5">Kwan_BN1</strain>
    </source>
</reference>
<proteinExistence type="predicted"/>
<dbReference type="Gene3D" id="4.10.280.10">
    <property type="entry name" value="Helix-loop-helix DNA-binding domain"/>
    <property type="match status" value="1"/>
</dbReference>
<keyword evidence="6" id="KW-1185">Reference proteome</keyword>
<dbReference type="GO" id="GO:0046983">
    <property type="term" value="F:protein dimerization activity"/>
    <property type="evidence" value="ECO:0007669"/>
    <property type="project" value="InterPro"/>
</dbReference>
<comment type="caution">
    <text evidence="5">The sequence shown here is derived from an EMBL/GenBank/DDBJ whole genome shotgun (WGS) entry which is preliminary data.</text>
</comment>
<dbReference type="InterPro" id="IPR011598">
    <property type="entry name" value="bHLH_dom"/>
</dbReference>
<dbReference type="SMART" id="SM00353">
    <property type="entry name" value="HLH"/>
    <property type="match status" value="1"/>
</dbReference>
<keyword evidence="3" id="KW-0539">Nucleus</keyword>
<keyword evidence="2" id="KW-0804">Transcription</keyword>
<keyword evidence="1" id="KW-0805">Transcription regulation</keyword>
<sequence length="83" mass="9805">MLFYIFRRLAEKRKELRKEKSKEAARNRRGKEGEFFAELADTLPLASGLKQSLDKSTVIKLCINYMRLRELLQSMLDLYLFSS</sequence>
<evidence type="ECO:0000256" key="1">
    <source>
        <dbReference type="ARBA" id="ARBA00023015"/>
    </source>
</evidence>
<evidence type="ECO:0000259" key="4">
    <source>
        <dbReference type="PROSITE" id="PS50888"/>
    </source>
</evidence>
<dbReference type="InterPro" id="IPR036638">
    <property type="entry name" value="HLH_DNA-bd_sf"/>
</dbReference>
<dbReference type="OrthoDB" id="6021714at2759"/>
<dbReference type="PANTHER" id="PTHR23043">
    <property type="entry name" value="HYPOXIA-INDUCIBLE FACTOR 1 ALPHA"/>
    <property type="match status" value="1"/>
</dbReference>
<dbReference type="EMBL" id="VXIV02003321">
    <property type="protein sequence ID" value="KAF6018327.1"/>
    <property type="molecule type" value="Genomic_DNA"/>
</dbReference>
<evidence type="ECO:0000256" key="3">
    <source>
        <dbReference type="ARBA" id="ARBA00023242"/>
    </source>
</evidence>
<evidence type="ECO:0000313" key="5">
    <source>
        <dbReference type="EMBL" id="KAF6018327.1"/>
    </source>
</evidence>
<feature type="domain" description="BHLH" evidence="4">
    <location>
        <begin position="16"/>
        <end position="69"/>
    </location>
</feature>
<gene>
    <name evidence="5" type="ORF">EB796_023364</name>
</gene>
<dbReference type="AlphaFoldDB" id="A0A7J7IXQ9"/>
<evidence type="ECO:0000256" key="2">
    <source>
        <dbReference type="ARBA" id="ARBA00023163"/>
    </source>
</evidence>
<dbReference type="Pfam" id="PF23171">
    <property type="entry name" value="bHLH_HIF1A"/>
    <property type="match status" value="1"/>
</dbReference>